<evidence type="ECO:0000256" key="3">
    <source>
        <dbReference type="ARBA" id="ARBA00008361"/>
    </source>
</evidence>
<dbReference type="InterPro" id="IPR013216">
    <property type="entry name" value="Methyltransf_11"/>
</dbReference>
<name>A0A136A6K3_9ALTE</name>
<dbReference type="Pfam" id="PF08241">
    <property type="entry name" value="Methyltransf_11"/>
    <property type="match status" value="1"/>
</dbReference>
<evidence type="ECO:0000256" key="1">
    <source>
        <dbReference type="ARBA" id="ARBA00000852"/>
    </source>
</evidence>
<comment type="function">
    <text evidence="9">Converts the free carboxyl group of a malonyl-thioester to its methyl ester by transfer of a methyl group from S-adenosyl-L-methionine (SAM). It allows to synthesize pimeloyl-ACP via the fatty acid synthetic pathway.</text>
</comment>
<protein>
    <recommendedName>
        <fullName evidence="4 9">Malonyl-[acyl-carrier protein] O-methyltransferase</fullName>
        <shortName evidence="9">Malonyl-ACP O-methyltransferase</shortName>
        <ecNumber evidence="4 9">2.1.1.197</ecNumber>
    </recommendedName>
    <alternativeName>
        <fullName evidence="9">Biotin synthesis protein BioC</fullName>
    </alternativeName>
</protein>
<dbReference type="AlphaFoldDB" id="A0A136A6K3"/>
<keyword evidence="5 9" id="KW-0489">Methyltransferase</keyword>
<dbReference type="HAMAP" id="MF_00835">
    <property type="entry name" value="BioC"/>
    <property type="match status" value="1"/>
</dbReference>
<dbReference type="InterPro" id="IPR011814">
    <property type="entry name" value="BioC"/>
</dbReference>
<evidence type="ECO:0000256" key="4">
    <source>
        <dbReference type="ARBA" id="ARBA00012327"/>
    </source>
</evidence>
<dbReference type="RefSeq" id="WP_068371688.1">
    <property type="nucleotide sequence ID" value="NZ_LSNE01000002.1"/>
</dbReference>
<evidence type="ECO:0000256" key="6">
    <source>
        <dbReference type="ARBA" id="ARBA00022679"/>
    </source>
</evidence>
<dbReference type="SUPFAM" id="SSF53335">
    <property type="entry name" value="S-adenosyl-L-methionine-dependent methyltransferases"/>
    <property type="match status" value="1"/>
</dbReference>
<dbReference type="EMBL" id="LSNE01000002">
    <property type="protein sequence ID" value="KXI30760.1"/>
    <property type="molecule type" value="Genomic_DNA"/>
</dbReference>
<evidence type="ECO:0000256" key="2">
    <source>
        <dbReference type="ARBA" id="ARBA00004746"/>
    </source>
</evidence>
<keyword evidence="6 9" id="KW-0808">Transferase</keyword>
<dbReference type="InterPro" id="IPR029063">
    <property type="entry name" value="SAM-dependent_MTases_sf"/>
</dbReference>
<dbReference type="InterPro" id="IPR051052">
    <property type="entry name" value="Diverse_substrate_MTase"/>
</dbReference>
<accession>A0A136A6K3</accession>
<dbReference type="CDD" id="cd02440">
    <property type="entry name" value="AdoMet_MTases"/>
    <property type="match status" value="1"/>
</dbReference>
<dbReference type="PANTHER" id="PTHR44942:SF4">
    <property type="entry name" value="METHYLTRANSFERASE TYPE 11 DOMAIN-CONTAINING PROTEIN"/>
    <property type="match status" value="1"/>
</dbReference>
<keyword evidence="12" id="KW-1185">Reference proteome</keyword>
<dbReference type="Gene3D" id="3.40.50.150">
    <property type="entry name" value="Vaccinia Virus protein VP39"/>
    <property type="match status" value="1"/>
</dbReference>
<reference evidence="12" key="1">
    <citation type="submission" date="2016-02" db="EMBL/GenBank/DDBJ databases">
        <authorList>
            <person name="Schultz-Johansen M."/>
            <person name="Glaring M.A."/>
            <person name="Bech P.K."/>
            <person name="Stougaard P."/>
        </authorList>
    </citation>
    <scope>NUCLEOTIDE SEQUENCE [LARGE SCALE GENOMIC DNA]</scope>
    <source>
        <strain evidence="12">S66</strain>
    </source>
</reference>
<evidence type="ECO:0000256" key="8">
    <source>
        <dbReference type="ARBA" id="ARBA00022756"/>
    </source>
</evidence>
<comment type="pathway">
    <text evidence="2 9">Cofactor biosynthesis; biotin biosynthesis.</text>
</comment>
<dbReference type="GO" id="GO:0032259">
    <property type="term" value="P:methylation"/>
    <property type="evidence" value="ECO:0007669"/>
    <property type="project" value="UniProtKB-KW"/>
</dbReference>
<comment type="similarity">
    <text evidence="3 9">Belongs to the methyltransferase superfamily.</text>
</comment>
<keyword evidence="8 9" id="KW-0093">Biotin biosynthesis</keyword>
<organism evidence="11 12">
    <name type="scientific">Paraglaciecola hydrolytica</name>
    <dbReference type="NCBI Taxonomy" id="1799789"/>
    <lineage>
        <taxon>Bacteria</taxon>
        <taxon>Pseudomonadati</taxon>
        <taxon>Pseudomonadota</taxon>
        <taxon>Gammaproteobacteria</taxon>
        <taxon>Alteromonadales</taxon>
        <taxon>Alteromonadaceae</taxon>
        <taxon>Paraglaciecola</taxon>
    </lineage>
</organism>
<dbReference type="OrthoDB" id="9760689at2"/>
<dbReference type="PANTHER" id="PTHR44942">
    <property type="entry name" value="METHYLTRANSF_11 DOMAIN-CONTAINING PROTEIN"/>
    <property type="match status" value="1"/>
</dbReference>
<evidence type="ECO:0000256" key="7">
    <source>
        <dbReference type="ARBA" id="ARBA00022691"/>
    </source>
</evidence>
<evidence type="ECO:0000313" key="11">
    <source>
        <dbReference type="EMBL" id="KXI30760.1"/>
    </source>
</evidence>
<dbReference type="GO" id="GO:0009102">
    <property type="term" value="P:biotin biosynthetic process"/>
    <property type="evidence" value="ECO:0007669"/>
    <property type="project" value="UniProtKB-UniRule"/>
</dbReference>
<dbReference type="GO" id="GO:0010340">
    <property type="term" value="F:carboxyl-O-methyltransferase activity"/>
    <property type="evidence" value="ECO:0007669"/>
    <property type="project" value="UniProtKB-UniRule"/>
</dbReference>
<feature type="domain" description="Methyltransferase type 11" evidence="10">
    <location>
        <begin position="51"/>
        <end position="143"/>
    </location>
</feature>
<dbReference type="GO" id="GO:0102130">
    <property type="term" value="F:malonyl-CoA methyltransferase activity"/>
    <property type="evidence" value="ECO:0007669"/>
    <property type="project" value="UniProtKB-EC"/>
</dbReference>
<dbReference type="Proteomes" id="UP000070299">
    <property type="component" value="Unassembled WGS sequence"/>
</dbReference>
<sequence>MPQVQAVDNYKSRIARQFSRAATHYDDLATVQGEIAADAKKLLPLQCHTLLDIGCGTGRVTRQLSQQSEHVIAMDLALGMLKHASSGSHDQSITWIQGDAEQLALLDASLDTVFSSMVLQWCKSPLQVMSEINRVLKMQGQAVLAVMCDGSFTELQQVWAQVDSKQHINHFATPEVWQQAAVNSGLQVKLTTQFYQTWHADLRSLLASIKGIGANVLMKPQVGQDLVTKVGFNRRTLASLEALYLQQSGENRHLPLSYHIAFLHCTKLKG</sequence>
<evidence type="ECO:0000313" key="12">
    <source>
        <dbReference type="Proteomes" id="UP000070299"/>
    </source>
</evidence>
<gene>
    <name evidence="9" type="primary">bioC</name>
    <name evidence="11" type="ORF">AX660_04920</name>
</gene>
<comment type="caution">
    <text evidence="11">The sequence shown here is derived from an EMBL/GenBank/DDBJ whole genome shotgun (WGS) entry which is preliminary data.</text>
</comment>
<evidence type="ECO:0000256" key="5">
    <source>
        <dbReference type="ARBA" id="ARBA00022603"/>
    </source>
</evidence>
<evidence type="ECO:0000259" key="10">
    <source>
        <dbReference type="Pfam" id="PF08241"/>
    </source>
</evidence>
<dbReference type="UniPathway" id="UPA00078"/>
<dbReference type="STRING" id="1799789.AX660_04920"/>
<comment type="catalytic activity">
    <reaction evidence="1 9">
        <text>malonyl-[ACP] + S-adenosyl-L-methionine = malonyl-[ACP] methyl ester + S-adenosyl-L-homocysteine</text>
        <dbReference type="Rhea" id="RHEA:17105"/>
        <dbReference type="Rhea" id="RHEA-COMP:9623"/>
        <dbReference type="Rhea" id="RHEA-COMP:9954"/>
        <dbReference type="ChEBI" id="CHEBI:57856"/>
        <dbReference type="ChEBI" id="CHEBI:59789"/>
        <dbReference type="ChEBI" id="CHEBI:78449"/>
        <dbReference type="ChEBI" id="CHEBI:78845"/>
        <dbReference type="EC" id="2.1.1.197"/>
    </reaction>
</comment>
<keyword evidence="7 9" id="KW-0949">S-adenosyl-L-methionine</keyword>
<dbReference type="EC" id="2.1.1.197" evidence="4 9"/>
<dbReference type="GO" id="GO:0008757">
    <property type="term" value="F:S-adenosylmethionine-dependent methyltransferase activity"/>
    <property type="evidence" value="ECO:0007669"/>
    <property type="project" value="InterPro"/>
</dbReference>
<proteinExistence type="inferred from homology"/>
<evidence type="ECO:0000256" key="9">
    <source>
        <dbReference type="HAMAP-Rule" id="MF_00835"/>
    </source>
</evidence>